<proteinExistence type="predicted"/>
<dbReference type="AlphaFoldDB" id="H6N7M5"/>
<organism evidence="2 3">
    <name type="scientific">Mycoplasma haemocanis (strain Illinois)</name>
    <dbReference type="NCBI Taxonomy" id="1111676"/>
    <lineage>
        <taxon>Bacteria</taxon>
        <taxon>Bacillati</taxon>
        <taxon>Mycoplasmatota</taxon>
        <taxon>Mollicutes</taxon>
        <taxon>Mycoplasmataceae</taxon>
        <taxon>Mycoplasma</taxon>
    </lineage>
</organism>
<feature type="compositionally biased region" description="Basic and acidic residues" evidence="1">
    <location>
        <begin position="130"/>
        <end position="142"/>
    </location>
</feature>
<feature type="region of interest" description="Disordered" evidence="1">
    <location>
        <begin position="31"/>
        <end position="164"/>
    </location>
</feature>
<dbReference type="KEGG" id="mhe:MHC_03945"/>
<dbReference type="HOGENOM" id="CLU_1376828_0_0_14"/>
<dbReference type="STRING" id="1111676.MHC_03945"/>
<sequence>MPLITSKLLKVGGPILTGIGGVIATSSLISKSAEEKPEEKLKTKALADEDPKIKEWKDRDESDGNQGEGGANSSEESAISTNQSDQEGSTSNNPSSQGATESSDDDDDEKGEEDNSSKEGDNTSSTTGDGKTEEDSEGEQKPEGSGVTDSGSEDANHNNALGNAYGNIDRAMTAHEVEKTKQLKSNLEGLLGDLKGLVWD</sequence>
<feature type="compositionally biased region" description="Polar residues" evidence="1">
    <location>
        <begin position="71"/>
        <end position="100"/>
    </location>
</feature>
<dbReference type="Proteomes" id="UP000009135">
    <property type="component" value="Chromosome"/>
</dbReference>
<feature type="compositionally biased region" description="Acidic residues" evidence="1">
    <location>
        <begin position="102"/>
        <end position="112"/>
    </location>
</feature>
<evidence type="ECO:0000313" key="3">
    <source>
        <dbReference type="Proteomes" id="UP000009135"/>
    </source>
</evidence>
<name>H6N7M5_MYCHN</name>
<dbReference type="EMBL" id="CP003199">
    <property type="protein sequence ID" value="AEW45647.1"/>
    <property type="molecule type" value="Genomic_DNA"/>
</dbReference>
<protein>
    <submittedName>
        <fullName evidence="2">Uncharacterized protein</fullName>
    </submittedName>
</protein>
<feature type="compositionally biased region" description="Basic and acidic residues" evidence="1">
    <location>
        <begin position="32"/>
        <end position="62"/>
    </location>
</feature>
<reference evidence="2 3" key="1">
    <citation type="journal article" date="2012" name="J. Bacteriol.">
        <title>Complete genome sequence of Mycoplasma haemocanis strain Illinois.</title>
        <authorList>
            <person name="do Nascimento N.C."/>
            <person name="Guimaraes A.M."/>
            <person name="Santos A.P."/>
            <person name="Sanmiguel P.J."/>
            <person name="Messick J.B."/>
        </authorList>
    </citation>
    <scope>NUCLEOTIDE SEQUENCE [LARGE SCALE GENOMIC DNA]</scope>
    <source>
        <strain evidence="2 3">Illinois</strain>
    </source>
</reference>
<gene>
    <name evidence="2" type="ordered locus">MHC_03945</name>
</gene>
<accession>H6N7M5</accession>
<keyword evidence="3" id="KW-1185">Reference proteome</keyword>
<evidence type="ECO:0000256" key="1">
    <source>
        <dbReference type="SAM" id="MobiDB-lite"/>
    </source>
</evidence>
<evidence type="ECO:0000313" key="2">
    <source>
        <dbReference type="EMBL" id="AEW45647.1"/>
    </source>
</evidence>